<organism evidence="2 3">
    <name type="scientific">Apiospora hydei</name>
    <dbReference type="NCBI Taxonomy" id="1337664"/>
    <lineage>
        <taxon>Eukaryota</taxon>
        <taxon>Fungi</taxon>
        <taxon>Dikarya</taxon>
        <taxon>Ascomycota</taxon>
        <taxon>Pezizomycotina</taxon>
        <taxon>Sordariomycetes</taxon>
        <taxon>Xylariomycetidae</taxon>
        <taxon>Amphisphaeriales</taxon>
        <taxon>Apiosporaceae</taxon>
        <taxon>Apiospora</taxon>
    </lineage>
</organism>
<dbReference type="RefSeq" id="XP_066663224.1">
    <property type="nucleotide sequence ID" value="XM_066817532.1"/>
</dbReference>
<dbReference type="EMBL" id="JAQQWN010000009">
    <property type="protein sequence ID" value="KAK8066471.1"/>
    <property type="molecule type" value="Genomic_DNA"/>
</dbReference>
<feature type="region of interest" description="Disordered" evidence="1">
    <location>
        <begin position="1"/>
        <end position="24"/>
    </location>
</feature>
<dbReference type="Proteomes" id="UP001433268">
    <property type="component" value="Unassembled WGS sequence"/>
</dbReference>
<proteinExistence type="predicted"/>
<comment type="caution">
    <text evidence="2">The sequence shown here is derived from an EMBL/GenBank/DDBJ whole genome shotgun (WGS) entry which is preliminary data.</text>
</comment>
<accession>A0ABR1V831</accession>
<dbReference type="GeneID" id="92050592"/>
<protein>
    <recommendedName>
        <fullName evidence="4">F-box domain-containing protein</fullName>
    </recommendedName>
</protein>
<evidence type="ECO:0000313" key="3">
    <source>
        <dbReference type="Proteomes" id="UP001433268"/>
    </source>
</evidence>
<sequence>MDSLHPSDGTRHGNPSANGDQGSGTGILDLPLEILYLTFEDFRTEDLDTSTEDLRETCRALRLTCRRLSDVATSMLFSTLAIELDKKSVRRAEELVSCNPIIAASVRKVIISLACYNPEEAVDMSLFVEARLHDVDAYCRYYDPHWRLCRDAWDEVPRPTLRGSESLELKENCGNENYKDSPEVAECLRNGHRIFDAWDGDRYLEYYDRPCHFYGYEETEREKAVRTYRELLWKAHEVYHQKHQEQLELIQSGSFVQGIVRFLGFIRHEGLEFIITDEPMLDMQAGPYNPDCFRVVNDNKQLLTAMAVPHDWLEIFFSQSGDGDVSMPAVRLLSELPIACHRAGTPITNLTIEGFPTWGQFTLLSSEKPKGSEMETMTELGTAGEQLEKFEFGLEGTSFLAAGRRVQPHQKTGTMPFLTLEPCFQEVSSILFGSIWARLATTGRTALPTTDILPWALPFKE</sequence>
<evidence type="ECO:0008006" key="4">
    <source>
        <dbReference type="Google" id="ProtNLM"/>
    </source>
</evidence>
<keyword evidence="3" id="KW-1185">Reference proteome</keyword>
<gene>
    <name evidence="2" type="ORF">PG997_013218</name>
</gene>
<evidence type="ECO:0000313" key="2">
    <source>
        <dbReference type="EMBL" id="KAK8066471.1"/>
    </source>
</evidence>
<reference evidence="2 3" key="1">
    <citation type="submission" date="2023-01" db="EMBL/GenBank/DDBJ databases">
        <title>Analysis of 21 Apiospora genomes using comparative genomics revels a genus with tremendous synthesis potential of carbohydrate active enzymes and secondary metabolites.</title>
        <authorList>
            <person name="Sorensen T."/>
        </authorList>
    </citation>
    <scope>NUCLEOTIDE SEQUENCE [LARGE SCALE GENOMIC DNA]</scope>
    <source>
        <strain evidence="2 3">CBS 114990</strain>
    </source>
</reference>
<name>A0ABR1V831_9PEZI</name>
<evidence type="ECO:0000256" key="1">
    <source>
        <dbReference type="SAM" id="MobiDB-lite"/>
    </source>
</evidence>